<dbReference type="Pfam" id="PF05154">
    <property type="entry name" value="TM2"/>
    <property type="match status" value="1"/>
</dbReference>
<dbReference type="InterPro" id="IPR007829">
    <property type="entry name" value="TM2"/>
</dbReference>
<feature type="transmembrane region" description="Helical" evidence="5">
    <location>
        <begin position="75"/>
        <end position="95"/>
    </location>
</feature>
<keyword evidence="3 5" id="KW-1133">Transmembrane helix</keyword>
<gene>
    <name evidence="8" type="ordered locus">Mmc1_2689</name>
</gene>
<evidence type="ECO:0000256" key="5">
    <source>
        <dbReference type="SAM" id="Phobius"/>
    </source>
</evidence>
<feature type="domain" description="TM2" evidence="6">
    <location>
        <begin position="46"/>
        <end position="94"/>
    </location>
</feature>
<dbReference type="EMBL" id="CP000471">
    <property type="protein sequence ID" value="ABK45185.1"/>
    <property type="molecule type" value="Genomic_DNA"/>
</dbReference>
<keyword evidence="2 5" id="KW-0812">Transmembrane</keyword>
<name>A0LB42_MAGMM</name>
<reference evidence="8 9" key="2">
    <citation type="journal article" date="2012" name="Int. J. Syst. Evol. Microbiol.">
        <title>Magnetococcus marinus gen. nov., sp. nov., a marine, magnetotactic bacterium that represents a novel lineage (Magnetococcaceae fam. nov.; Magnetococcales ord. nov.) at the base of the Alphaproteobacteria.</title>
        <authorList>
            <person name="Bazylinski D.A."/>
            <person name="Williams T.J."/>
            <person name="Lefevre C.T."/>
            <person name="Berg R.J."/>
            <person name="Zhang C.L."/>
            <person name="Bowser S.S."/>
            <person name="Dean A.J."/>
            <person name="Beveridge T.J."/>
        </authorList>
    </citation>
    <scope>NUCLEOTIDE SEQUENCE [LARGE SCALE GENOMIC DNA]</scope>
    <source>
        <strain evidence="9">ATCC BAA-1437 / JCM 17883 / MC-1</strain>
    </source>
</reference>
<feature type="transmembrane region" description="Helical" evidence="5">
    <location>
        <begin position="209"/>
        <end position="230"/>
    </location>
</feature>
<dbReference type="eggNOG" id="COG2314">
    <property type="taxonomic scope" value="Bacteria"/>
</dbReference>
<keyword evidence="4 5" id="KW-0472">Membrane</keyword>
<evidence type="ECO:0000313" key="8">
    <source>
        <dbReference type="EMBL" id="ABK45185.1"/>
    </source>
</evidence>
<comment type="subcellular location">
    <subcellularLocation>
        <location evidence="1">Membrane</location>
        <topology evidence="1">Multi-pass membrane protein</topology>
    </subcellularLocation>
</comment>
<dbReference type="InterPro" id="IPR021994">
    <property type="entry name" value="DUF3592"/>
</dbReference>
<feature type="domain" description="DUF3592" evidence="7">
    <location>
        <begin position="264"/>
        <end position="330"/>
    </location>
</feature>
<feature type="transmembrane region" description="Helical" evidence="5">
    <location>
        <begin position="336"/>
        <end position="356"/>
    </location>
</feature>
<dbReference type="Pfam" id="PF12158">
    <property type="entry name" value="DUF3592"/>
    <property type="match status" value="1"/>
</dbReference>
<dbReference type="KEGG" id="mgm:Mmc1_2689"/>
<accession>A0LB42</accession>
<dbReference type="AlphaFoldDB" id="A0LB42"/>
<evidence type="ECO:0000256" key="1">
    <source>
        <dbReference type="ARBA" id="ARBA00004141"/>
    </source>
</evidence>
<reference evidence="9" key="1">
    <citation type="journal article" date="2009" name="Appl. Environ. Microbiol.">
        <title>Complete genome sequence of the chemolithoautotrophic marine magnetotactic coccus strain MC-1.</title>
        <authorList>
            <person name="Schubbe S."/>
            <person name="Williams T.J."/>
            <person name="Xie G."/>
            <person name="Kiss H.E."/>
            <person name="Brettin T.S."/>
            <person name="Martinez D."/>
            <person name="Ross C.A."/>
            <person name="Schuler D."/>
            <person name="Cox B.L."/>
            <person name="Nealson K.H."/>
            <person name="Bazylinski D.A."/>
        </authorList>
    </citation>
    <scope>NUCLEOTIDE SEQUENCE [LARGE SCALE GENOMIC DNA]</scope>
    <source>
        <strain evidence="9">ATCC BAA-1437 / JCM 17883 / MC-1</strain>
    </source>
</reference>
<evidence type="ECO:0000259" key="7">
    <source>
        <dbReference type="Pfam" id="PF12158"/>
    </source>
</evidence>
<sequence length="366" mass="41169">MAGQVLHHGAPNAPLRRPLAYPADLLTPLADTPLIPRSQSTTMLVQKSPSTAYFWLLSSGWLGGHHFYLRDPILGGLSVMLCWTGLPLLAAILELPTLHRRVRRLNRLLRADYHGRVDGWDLPAPSCARCHRNIAWVILHSQGGSISRNHQLLRLTAPWWRHSGLLHPAYRDPHAGDHLCPSCTGEITPVVSQNVPPGRNNALTPPSPLLIGALLLAALWMLVHGMGGALQHTYALYSHWQTTPGVVTYNAVDMLTHHTPSWLGQNVTYQPQVQFRYVWENQRWSMGGLLAQAPPNFSSRARAEHYLRRYYPIGQVIEARVNPDDPEQAYALVRPLYHPLWVIAGISSLFLALHLGRRRRRLLKLQ</sequence>
<dbReference type="Proteomes" id="UP000002586">
    <property type="component" value="Chromosome"/>
</dbReference>
<evidence type="ECO:0000256" key="2">
    <source>
        <dbReference type="ARBA" id="ARBA00022692"/>
    </source>
</evidence>
<evidence type="ECO:0000256" key="3">
    <source>
        <dbReference type="ARBA" id="ARBA00022989"/>
    </source>
</evidence>
<protein>
    <submittedName>
        <fullName evidence="8">Uncharacterized protein</fullName>
    </submittedName>
</protein>
<proteinExistence type="predicted"/>
<organism evidence="8 9">
    <name type="scientific">Magnetococcus marinus (strain ATCC BAA-1437 / JCM 17883 / MC-1)</name>
    <dbReference type="NCBI Taxonomy" id="156889"/>
    <lineage>
        <taxon>Bacteria</taxon>
        <taxon>Pseudomonadati</taxon>
        <taxon>Pseudomonadota</taxon>
        <taxon>Magnetococcia</taxon>
        <taxon>Magnetococcales</taxon>
        <taxon>Magnetococcaceae</taxon>
        <taxon>Magnetococcus</taxon>
    </lineage>
</organism>
<evidence type="ECO:0000259" key="6">
    <source>
        <dbReference type="Pfam" id="PF05154"/>
    </source>
</evidence>
<dbReference type="HOGENOM" id="CLU_756054_0_0_5"/>
<evidence type="ECO:0000256" key="4">
    <source>
        <dbReference type="ARBA" id="ARBA00023136"/>
    </source>
</evidence>
<evidence type="ECO:0000313" key="9">
    <source>
        <dbReference type="Proteomes" id="UP000002586"/>
    </source>
</evidence>
<keyword evidence="9" id="KW-1185">Reference proteome</keyword>
<dbReference type="GO" id="GO:0016020">
    <property type="term" value="C:membrane"/>
    <property type="evidence" value="ECO:0007669"/>
    <property type="project" value="UniProtKB-SubCell"/>
</dbReference>